<dbReference type="RefSeq" id="WP_036191882.1">
    <property type="nucleotide sequence ID" value="NZ_JMQN01000059.1"/>
</dbReference>
<evidence type="ECO:0000259" key="6">
    <source>
        <dbReference type="PROSITE" id="PS51085"/>
    </source>
</evidence>
<dbReference type="SUPFAM" id="SSF55447">
    <property type="entry name" value="CO dehydrogenase flavoprotein C-terminal domain-like"/>
    <property type="match status" value="1"/>
</dbReference>
<keyword evidence="9" id="KW-1185">Reference proteome</keyword>
<organism evidence="8 9">
    <name type="scientific">Marinobacterium lacunae</name>
    <dbReference type="NCBI Taxonomy" id="1232683"/>
    <lineage>
        <taxon>Bacteria</taxon>
        <taxon>Pseudomonadati</taxon>
        <taxon>Pseudomonadota</taxon>
        <taxon>Gammaproteobacteria</taxon>
        <taxon>Oceanospirillales</taxon>
        <taxon>Oceanospirillaceae</taxon>
        <taxon>Marinobacterium</taxon>
    </lineage>
</organism>
<dbReference type="Gene3D" id="3.30.43.10">
    <property type="entry name" value="Uridine Diphospho-n-acetylenolpyruvylglucosamine Reductase, domain 2"/>
    <property type="match status" value="1"/>
</dbReference>
<evidence type="ECO:0000256" key="5">
    <source>
        <dbReference type="ARBA" id="ARBA00023004"/>
    </source>
</evidence>
<dbReference type="InterPro" id="IPR036683">
    <property type="entry name" value="CO_DH_flav_C_dom_sf"/>
</dbReference>
<dbReference type="PROSITE" id="PS51085">
    <property type="entry name" value="2FE2S_FER_2"/>
    <property type="match status" value="1"/>
</dbReference>
<dbReference type="InterPro" id="IPR016208">
    <property type="entry name" value="Ald_Oxase/xanthine_DH-like"/>
</dbReference>
<dbReference type="CDD" id="cd00207">
    <property type="entry name" value="fer2"/>
    <property type="match status" value="1"/>
</dbReference>
<dbReference type="PROSITE" id="PS00197">
    <property type="entry name" value="2FE2S_FER_1"/>
    <property type="match status" value="1"/>
</dbReference>
<dbReference type="STRING" id="1232683.ADIMK_3964"/>
<dbReference type="Pfam" id="PF01799">
    <property type="entry name" value="Fer2_2"/>
    <property type="match status" value="1"/>
</dbReference>
<dbReference type="InterPro" id="IPR005107">
    <property type="entry name" value="CO_DH_flav_C"/>
</dbReference>
<dbReference type="Pfam" id="PF03450">
    <property type="entry name" value="CO_deh_flav_C"/>
    <property type="match status" value="1"/>
</dbReference>
<evidence type="ECO:0000313" key="9">
    <source>
        <dbReference type="Proteomes" id="UP000028252"/>
    </source>
</evidence>
<name>A0A081FTG2_9GAMM</name>
<dbReference type="InterPro" id="IPR001041">
    <property type="entry name" value="2Fe-2S_ferredoxin-type"/>
</dbReference>
<dbReference type="InterPro" id="IPR036010">
    <property type="entry name" value="2Fe-2S_ferredoxin-like_sf"/>
</dbReference>
<reference evidence="8 9" key="1">
    <citation type="submission" date="2014-04" db="EMBL/GenBank/DDBJ databases">
        <title>Marinobacterium kochiensis sp. nov., isolated from sediment sample collected from Kochi backwaters in Kerala, India.</title>
        <authorList>
            <person name="Singh A."/>
            <person name="Pinnaka A.K."/>
        </authorList>
    </citation>
    <scope>NUCLEOTIDE SEQUENCE [LARGE SCALE GENOMIC DNA]</scope>
    <source>
        <strain evidence="8 9">AK27</strain>
    </source>
</reference>
<feature type="domain" description="2Fe-2S ferredoxin-type" evidence="6">
    <location>
        <begin position="1"/>
        <end position="85"/>
    </location>
</feature>
<dbReference type="Gene3D" id="3.30.390.50">
    <property type="entry name" value="CO dehydrogenase flavoprotein, C-terminal domain"/>
    <property type="match status" value="1"/>
</dbReference>
<feature type="domain" description="FAD-binding PCMH-type" evidence="7">
    <location>
        <begin position="188"/>
        <end position="361"/>
    </location>
</feature>
<keyword evidence="4" id="KW-0560">Oxidoreductase</keyword>
<dbReference type="InterPro" id="IPR006058">
    <property type="entry name" value="2Fe2S_fd_BS"/>
</dbReference>
<dbReference type="Gene3D" id="3.10.20.30">
    <property type="match status" value="1"/>
</dbReference>
<dbReference type="PANTHER" id="PTHR45444">
    <property type="entry name" value="XANTHINE DEHYDROGENASE"/>
    <property type="match status" value="1"/>
</dbReference>
<dbReference type="PROSITE" id="PS51387">
    <property type="entry name" value="FAD_PCMH"/>
    <property type="match status" value="1"/>
</dbReference>
<dbReference type="InterPro" id="IPR014307">
    <property type="entry name" value="Xanthine_DH_ssu"/>
</dbReference>
<dbReference type="InterPro" id="IPR012675">
    <property type="entry name" value="Beta-grasp_dom_sf"/>
</dbReference>
<dbReference type="InterPro" id="IPR016167">
    <property type="entry name" value="FAD-bd_PCMH_sub1"/>
</dbReference>
<dbReference type="InterPro" id="IPR012175">
    <property type="entry name" value="Xanth_DH_ssu_bac"/>
</dbReference>
<dbReference type="Pfam" id="PF00941">
    <property type="entry name" value="FAD_binding_5"/>
    <property type="match status" value="1"/>
</dbReference>
<dbReference type="SUPFAM" id="SSF54292">
    <property type="entry name" value="2Fe-2S ferredoxin-like"/>
    <property type="match status" value="1"/>
</dbReference>
<dbReference type="PIRSF" id="PIRSF036557">
    <property type="entry name" value="XdhA_RC"/>
    <property type="match status" value="1"/>
</dbReference>
<dbReference type="SMART" id="SM01092">
    <property type="entry name" value="CO_deh_flav_C"/>
    <property type="match status" value="1"/>
</dbReference>
<dbReference type="GO" id="GO:0071949">
    <property type="term" value="F:FAD binding"/>
    <property type="evidence" value="ECO:0007669"/>
    <property type="project" value="InterPro"/>
</dbReference>
<dbReference type="NCBIfam" id="TIGR02963">
    <property type="entry name" value="xanthine_xdhA"/>
    <property type="match status" value="1"/>
</dbReference>
<dbReference type="InterPro" id="IPR016166">
    <property type="entry name" value="FAD-bd_PCMH"/>
</dbReference>
<evidence type="ECO:0000313" key="8">
    <source>
        <dbReference type="EMBL" id="KEA61817.1"/>
    </source>
</evidence>
<protein>
    <submittedName>
        <fullName evidence="8">Xanthine dehydrogenase</fullName>
    </submittedName>
</protein>
<dbReference type="InterPro" id="IPR016169">
    <property type="entry name" value="FAD-bd_PCMH_sub2"/>
</dbReference>
<dbReference type="SUPFAM" id="SSF56176">
    <property type="entry name" value="FAD-binding/transporter-associated domain-like"/>
    <property type="match status" value="1"/>
</dbReference>
<dbReference type="OrthoDB" id="9775084at2"/>
<evidence type="ECO:0000256" key="1">
    <source>
        <dbReference type="ARBA" id="ARBA00022630"/>
    </source>
</evidence>
<dbReference type="InterPro" id="IPR002346">
    <property type="entry name" value="Mopterin_DH_FAD-bd"/>
</dbReference>
<dbReference type="GO" id="GO:0005506">
    <property type="term" value="F:iron ion binding"/>
    <property type="evidence" value="ECO:0007669"/>
    <property type="project" value="InterPro"/>
</dbReference>
<keyword evidence="1" id="KW-0285">Flavoprotein</keyword>
<comment type="caution">
    <text evidence="8">The sequence shown here is derived from an EMBL/GenBank/DDBJ whole genome shotgun (WGS) entry which is preliminary data.</text>
</comment>
<evidence type="ECO:0000259" key="7">
    <source>
        <dbReference type="PROSITE" id="PS51387"/>
    </source>
</evidence>
<dbReference type="Proteomes" id="UP000028252">
    <property type="component" value="Unassembled WGS sequence"/>
</dbReference>
<dbReference type="InterPro" id="IPR002888">
    <property type="entry name" value="2Fe-2S-bd"/>
</dbReference>
<dbReference type="PATRIC" id="fig|1232683.4.peg.3900"/>
<evidence type="ECO:0000256" key="4">
    <source>
        <dbReference type="ARBA" id="ARBA00023002"/>
    </source>
</evidence>
<dbReference type="GO" id="GO:0004854">
    <property type="term" value="F:xanthine dehydrogenase activity"/>
    <property type="evidence" value="ECO:0007669"/>
    <property type="project" value="InterPro"/>
</dbReference>
<keyword evidence="3" id="KW-0274">FAD</keyword>
<dbReference type="Pfam" id="PF00111">
    <property type="entry name" value="Fer2"/>
    <property type="match status" value="1"/>
</dbReference>
<dbReference type="AlphaFoldDB" id="A0A081FTG2"/>
<dbReference type="PANTHER" id="PTHR45444:SF3">
    <property type="entry name" value="XANTHINE DEHYDROGENASE"/>
    <property type="match status" value="1"/>
</dbReference>
<dbReference type="Gene3D" id="3.30.465.10">
    <property type="match status" value="1"/>
</dbReference>
<dbReference type="SUPFAM" id="SSF47741">
    <property type="entry name" value="CO dehydrogenase ISP C-domain like"/>
    <property type="match status" value="1"/>
</dbReference>
<accession>A0A081FTG2</accession>
<evidence type="ECO:0000256" key="2">
    <source>
        <dbReference type="ARBA" id="ARBA00022723"/>
    </source>
</evidence>
<keyword evidence="2" id="KW-0479">Metal-binding</keyword>
<dbReference type="GO" id="GO:0051537">
    <property type="term" value="F:2 iron, 2 sulfur cluster binding"/>
    <property type="evidence" value="ECO:0007669"/>
    <property type="project" value="InterPro"/>
</dbReference>
<dbReference type="Gene3D" id="1.10.150.120">
    <property type="entry name" value="[2Fe-2S]-binding domain"/>
    <property type="match status" value="1"/>
</dbReference>
<dbReference type="InterPro" id="IPR036884">
    <property type="entry name" value="2Fe-2S-bd_dom_sf"/>
</dbReference>
<gene>
    <name evidence="8" type="ORF">ADIMK_3964</name>
</gene>
<dbReference type="EMBL" id="JMQN01000059">
    <property type="protein sequence ID" value="KEA61817.1"/>
    <property type="molecule type" value="Genomic_DNA"/>
</dbReference>
<sequence>MIRFLLNEQDVTLESCAPDLSVLDYLRTIAVQRGTKEGCASGDCGACTVVVAEPSGDGLSYTSVNSCITFVGTLHGKQLLTVEHLEADGRLHPVQQAMVDFHGSQCGFCTPGFIMSMFALYKRDRQPTRAEVERSLSGNLCRCTGYRPIIDAALSLAGASVEDQHALREEAVSTRLKKIRADHPSGSLECGGRRFFLPATCDELAALLQAYPQAQLLAGGTDLALSVTQQLKQPAVLIYTGGIAELSIIEERNNCLLVGAAVSYTRLESALKQHLPAFGHLLDRLGSLQVRNQGTLAGNLANASPIGDTPPVLLALDAKLHIRSGNHCEVIGIDDFFTGYRQTALPANGFIEQIQIPVPDDNLFKVYKVSKRFDDDISAVCAAFNITLSEGVVTAARLGFGGMAATPARALNAEQALIGRPFDEQGILAAQDALERDFSPIDDVRASAGYRLEVARNLLLRAVLEQDQLSDEPLEVAHYA</sequence>
<dbReference type="InterPro" id="IPR036318">
    <property type="entry name" value="FAD-bd_PCMH-like_sf"/>
</dbReference>
<dbReference type="eggNOG" id="COG4630">
    <property type="taxonomic scope" value="Bacteria"/>
</dbReference>
<proteinExistence type="predicted"/>
<evidence type="ECO:0000256" key="3">
    <source>
        <dbReference type="ARBA" id="ARBA00022827"/>
    </source>
</evidence>
<keyword evidence="5" id="KW-0408">Iron</keyword>